<evidence type="ECO:0000313" key="6">
    <source>
        <dbReference type="WBParaSite" id="ECPE_0001389001-mRNA-1"/>
    </source>
</evidence>
<dbReference type="GO" id="GO:0005737">
    <property type="term" value="C:cytoplasm"/>
    <property type="evidence" value="ECO:0007669"/>
    <property type="project" value="TreeGrafter"/>
</dbReference>
<proteinExistence type="predicted"/>
<dbReference type="SUPFAM" id="SSF53335">
    <property type="entry name" value="S-adenosyl-L-methionine-dependent methyltransferases"/>
    <property type="match status" value="1"/>
</dbReference>
<gene>
    <name evidence="4" type="ORF">ECPE_LOCUS13850</name>
</gene>
<dbReference type="GO" id="GO:0008168">
    <property type="term" value="F:methyltransferase activity"/>
    <property type="evidence" value="ECO:0007669"/>
    <property type="project" value="UniProtKB-KW"/>
</dbReference>
<name>A0A183B3R5_9TREM</name>
<dbReference type="PANTHER" id="PTHR13370:SF3">
    <property type="entry name" value="TRNA (GUANINE(10)-N2)-METHYLTRANSFERASE HOMOLOG"/>
    <property type="match status" value="1"/>
</dbReference>
<reference evidence="4 5" key="2">
    <citation type="submission" date="2018-11" db="EMBL/GenBank/DDBJ databases">
        <authorList>
            <consortium name="Pathogen Informatics"/>
        </authorList>
    </citation>
    <scope>NUCLEOTIDE SEQUENCE [LARGE SCALE GENOMIC DNA]</scope>
    <source>
        <strain evidence="4 5">Egypt</strain>
    </source>
</reference>
<dbReference type="OrthoDB" id="296065at2759"/>
<evidence type="ECO:0000259" key="3">
    <source>
        <dbReference type="Pfam" id="PF25904"/>
    </source>
</evidence>
<dbReference type="EMBL" id="UZAN01056124">
    <property type="protein sequence ID" value="VDP91122.1"/>
    <property type="molecule type" value="Genomic_DNA"/>
</dbReference>
<organism evidence="6">
    <name type="scientific">Echinostoma caproni</name>
    <dbReference type="NCBI Taxonomy" id="27848"/>
    <lineage>
        <taxon>Eukaryota</taxon>
        <taxon>Metazoa</taxon>
        <taxon>Spiralia</taxon>
        <taxon>Lophotrochozoa</taxon>
        <taxon>Platyhelminthes</taxon>
        <taxon>Trematoda</taxon>
        <taxon>Digenea</taxon>
        <taxon>Plagiorchiida</taxon>
        <taxon>Echinostomata</taxon>
        <taxon>Echinostomatoidea</taxon>
        <taxon>Echinostomatidae</taxon>
        <taxon>Echinostoma</taxon>
    </lineage>
</organism>
<feature type="domain" description="tRNA (guanine(10)-N(2))-methyltransferase TRMT11 N-terminal" evidence="3">
    <location>
        <begin position="1"/>
        <end position="195"/>
    </location>
</feature>
<dbReference type="GO" id="GO:0032259">
    <property type="term" value="P:methylation"/>
    <property type="evidence" value="ECO:0007669"/>
    <property type="project" value="UniProtKB-KW"/>
</dbReference>
<protein>
    <submittedName>
        <fullName evidence="6">UPF0020 domain-containing protein</fullName>
    </submittedName>
</protein>
<evidence type="ECO:0000313" key="4">
    <source>
        <dbReference type="EMBL" id="VDP91122.1"/>
    </source>
</evidence>
<sequence length="322" mass="36335">MKYIIAFAASEFVNFRQAEFRALAELQGLQADRIVTDWSEDYWLRPYVIVELDSDAQAEALVERSVLIKSIYHCWCDADSFPQLLTKVPYNPLQLLIHNLPESLTNQYLSRLCTYKVVISSANKKIDQESKLKMIEDVLNAHPVLEATVCLKNPQHQLNILLDYAPKNWPKLPPGAAKEHLRHLYYGRLVAISKRRELINSYRLADRNYLGNTSMDVRLSGIMANVGLCGPGTLVWDPFLGTGSIVLAASIWGAYGAGSDIDYALLHGMGMSPKAGQVLELRHTHRRPAFAVFLDPKQTFDSFDHEALMGSLRKGMPQKYVN</sequence>
<dbReference type="PIRSF" id="PIRSF017259">
    <property type="entry name" value="tRNA_mtfrase_TRM11"/>
    <property type="match status" value="1"/>
</dbReference>
<dbReference type="WBParaSite" id="ECPE_0001389001-mRNA-1">
    <property type="protein sequence ID" value="ECPE_0001389001-mRNA-1"/>
    <property type="gene ID" value="ECPE_0001389001"/>
</dbReference>
<evidence type="ECO:0000313" key="5">
    <source>
        <dbReference type="Proteomes" id="UP000272942"/>
    </source>
</evidence>
<keyword evidence="1" id="KW-0489">Methyltransferase</keyword>
<evidence type="ECO:0000256" key="2">
    <source>
        <dbReference type="ARBA" id="ARBA00022679"/>
    </source>
</evidence>
<dbReference type="InterPro" id="IPR029063">
    <property type="entry name" value="SAM-dependent_MTases_sf"/>
</dbReference>
<dbReference type="AlphaFoldDB" id="A0A183B3R5"/>
<dbReference type="Gene3D" id="3.40.50.150">
    <property type="entry name" value="Vaccinia Virus protein VP39"/>
    <property type="match status" value="1"/>
</dbReference>
<keyword evidence="5" id="KW-1185">Reference proteome</keyword>
<keyword evidence="2" id="KW-0808">Transferase</keyword>
<dbReference type="Proteomes" id="UP000272942">
    <property type="component" value="Unassembled WGS sequence"/>
</dbReference>
<evidence type="ECO:0000256" key="1">
    <source>
        <dbReference type="ARBA" id="ARBA00022603"/>
    </source>
</evidence>
<accession>A0A183B3R5</accession>
<dbReference type="InterPro" id="IPR059073">
    <property type="entry name" value="TRMT11_N"/>
</dbReference>
<dbReference type="PANTHER" id="PTHR13370">
    <property type="entry name" value="RNA METHYLASE-RELATED"/>
    <property type="match status" value="1"/>
</dbReference>
<dbReference type="Pfam" id="PF25904">
    <property type="entry name" value="Tmrp11_N"/>
    <property type="match status" value="1"/>
</dbReference>
<reference evidence="6" key="1">
    <citation type="submission" date="2016-06" db="UniProtKB">
        <authorList>
            <consortium name="WormBaseParasite"/>
        </authorList>
    </citation>
    <scope>IDENTIFICATION</scope>
</reference>